<dbReference type="AlphaFoldDB" id="A0A1H0NGF8"/>
<proteinExistence type="predicted"/>
<dbReference type="EMBL" id="FNJM01000001">
    <property type="protein sequence ID" value="SDO91410.1"/>
    <property type="molecule type" value="Genomic_DNA"/>
</dbReference>
<organism evidence="1 2">
    <name type="scientific">Clostridium gasigenes</name>
    <dbReference type="NCBI Taxonomy" id="94869"/>
    <lineage>
        <taxon>Bacteria</taxon>
        <taxon>Bacillati</taxon>
        <taxon>Bacillota</taxon>
        <taxon>Clostridia</taxon>
        <taxon>Eubacteriales</taxon>
        <taxon>Clostridiaceae</taxon>
        <taxon>Clostridium</taxon>
    </lineage>
</organism>
<accession>A0A1H0NGF8</accession>
<reference evidence="1 2" key="1">
    <citation type="submission" date="2016-10" db="EMBL/GenBank/DDBJ databases">
        <authorList>
            <person name="de Groot N.N."/>
        </authorList>
    </citation>
    <scope>NUCLEOTIDE SEQUENCE [LARGE SCALE GENOMIC DNA]</scope>
    <source>
        <strain evidence="1 2">DSM 12272</strain>
    </source>
</reference>
<evidence type="ECO:0000313" key="1">
    <source>
        <dbReference type="EMBL" id="SDO91410.1"/>
    </source>
</evidence>
<dbReference type="Proteomes" id="UP000198597">
    <property type="component" value="Unassembled WGS sequence"/>
</dbReference>
<protein>
    <submittedName>
        <fullName evidence="1">Uncharacterized protein</fullName>
    </submittedName>
</protein>
<gene>
    <name evidence="1" type="ORF">SAMN04488529_101812</name>
</gene>
<name>A0A1H0NGF8_9CLOT</name>
<sequence>MLYRLIITKAKKNYYVGVSFSGTKYKVYNNEYIGSYKVGSDISFYAKKESGFFKDVLIPISDEEAGVKIINNDL</sequence>
<dbReference type="OrthoDB" id="1915835at2"/>
<keyword evidence="2" id="KW-1185">Reference proteome</keyword>
<evidence type="ECO:0000313" key="2">
    <source>
        <dbReference type="Proteomes" id="UP000198597"/>
    </source>
</evidence>
<dbReference type="RefSeq" id="WP_089966068.1">
    <property type="nucleotide sequence ID" value="NZ_FNJM01000001.1"/>
</dbReference>